<dbReference type="EC" id="2.1.1.244" evidence="5"/>
<dbReference type="InterPro" id="IPR008576">
    <property type="entry name" value="MeTrfase_NTM1"/>
</dbReference>
<name>A0A9P7RZE7_9AGAR</name>
<comment type="catalytic activity">
    <reaction evidence="8">
        <text>N-terminal L-seryl-L-prolyl-L-lysyl-[protein] + 3 S-adenosyl-L-methionine = N-terminal N,N,N-trimethyl-L-seryl-L-prolyl-L-lysyl-[protein] + 3 S-adenosyl-L-homocysteine + 3 H(+)</text>
        <dbReference type="Rhea" id="RHEA:54724"/>
        <dbReference type="Rhea" id="RHEA-COMP:13789"/>
        <dbReference type="Rhea" id="RHEA-COMP:13973"/>
        <dbReference type="ChEBI" id="CHEBI:15378"/>
        <dbReference type="ChEBI" id="CHEBI:57856"/>
        <dbReference type="ChEBI" id="CHEBI:59789"/>
        <dbReference type="ChEBI" id="CHEBI:138061"/>
        <dbReference type="ChEBI" id="CHEBI:138317"/>
        <dbReference type="EC" id="2.1.1.244"/>
    </reaction>
</comment>
<dbReference type="PANTHER" id="PTHR12753:SF0">
    <property type="entry name" value="ALPHA N-TERMINAL PROTEIN METHYLTRANSFERASE 1"/>
    <property type="match status" value="1"/>
</dbReference>
<evidence type="ECO:0000256" key="9">
    <source>
        <dbReference type="ARBA" id="ARBA00047885"/>
    </source>
</evidence>
<evidence type="ECO:0000256" key="8">
    <source>
        <dbReference type="ARBA" id="ARBA00047306"/>
    </source>
</evidence>
<sequence length="284" mass="30811">MVQPNVSDGIAYWTSQPATVDGVLGGFGSGSLPRVESLGSRLFLLSLFPELCTVPSAVKPLNVSSSRLPIRALDVGAGIGRVTRDTLLHLIPHVVLLEPVESFILQALSSARLSVSDHSISKHAQWPGLADKSKSVTFIQCTLQGCDPSHLLSESAKYLNRVGSMTSEDPMNDIDSGFDVIWCQWCLGHLKDDDLIAFFKRSKIALRQDNGYPGRSLIVVKENLCSDSSGGGPRTTFDEEDSSFTRSDAAWKTAFSAAGLEVVREQVQKGLPEGLYPVKMYGLR</sequence>
<protein>
    <recommendedName>
        <fullName evidence="6">Alpha N-terminal protein methyltransferase 1</fullName>
        <ecNumber evidence="5">2.1.1.244</ecNumber>
    </recommendedName>
    <alternativeName>
        <fullName evidence="7">X-Pro-Lys N-terminal protein methyltransferase 1</fullName>
    </alternativeName>
</protein>
<evidence type="ECO:0000256" key="7">
    <source>
        <dbReference type="ARBA" id="ARBA00043129"/>
    </source>
</evidence>
<evidence type="ECO:0000313" key="13">
    <source>
        <dbReference type="Proteomes" id="UP001049176"/>
    </source>
</evidence>
<dbReference type="GO" id="GO:0032259">
    <property type="term" value="P:methylation"/>
    <property type="evidence" value="ECO:0007669"/>
    <property type="project" value="UniProtKB-KW"/>
</dbReference>
<comment type="caution">
    <text evidence="12">The sequence shown here is derived from an EMBL/GenBank/DDBJ whole genome shotgun (WGS) entry which is preliminary data.</text>
</comment>
<dbReference type="KEGG" id="more:E1B28_008868"/>
<dbReference type="CDD" id="cd02440">
    <property type="entry name" value="AdoMet_MTases"/>
    <property type="match status" value="1"/>
</dbReference>
<feature type="binding site" evidence="11">
    <location>
        <position position="76"/>
    </location>
    <ligand>
        <name>S-adenosyl-L-methionine</name>
        <dbReference type="ChEBI" id="CHEBI:59789"/>
    </ligand>
</feature>
<dbReference type="GO" id="GO:0005737">
    <property type="term" value="C:cytoplasm"/>
    <property type="evidence" value="ECO:0007669"/>
    <property type="project" value="TreeGrafter"/>
</dbReference>
<evidence type="ECO:0000256" key="10">
    <source>
        <dbReference type="ARBA" id="ARBA00048167"/>
    </source>
</evidence>
<dbReference type="Pfam" id="PF05891">
    <property type="entry name" value="Methyltransf_PK"/>
    <property type="match status" value="1"/>
</dbReference>
<dbReference type="GeneID" id="66077944"/>
<dbReference type="InterPro" id="IPR029063">
    <property type="entry name" value="SAM-dependent_MTases_sf"/>
</dbReference>
<dbReference type="SUPFAM" id="SSF53335">
    <property type="entry name" value="S-adenosyl-L-methionine-dependent methyltransferases"/>
    <property type="match status" value="1"/>
</dbReference>
<organism evidence="12 13">
    <name type="scientific">Marasmius oreades</name>
    <name type="common">fairy-ring Marasmius</name>
    <dbReference type="NCBI Taxonomy" id="181124"/>
    <lineage>
        <taxon>Eukaryota</taxon>
        <taxon>Fungi</taxon>
        <taxon>Dikarya</taxon>
        <taxon>Basidiomycota</taxon>
        <taxon>Agaricomycotina</taxon>
        <taxon>Agaricomycetes</taxon>
        <taxon>Agaricomycetidae</taxon>
        <taxon>Agaricales</taxon>
        <taxon>Marasmiineae</taxon>
        <taxon>Marasmiaceae</taxon>
        <taxon>Marasmius</taxon>
    </lineage>
</organism>
<evidence type="ECO:0000313" key="12">
    <source>
        <dbReference type="EMBL" id="KAG7092517.1"/>
    </source>
</evidence>
<dbReference type="Gene3D" id="3.40.50.150">
    <property type="entry name" value="Vaccinia Virus protein VP39"/>
    <property type="match status" value="1"/>
</dbReference>
<dbReference type="AlphaFoldDB" id="A0A9P7RZE7"/>
<keyword evidence="3" id="KW-0808">Transferase</keyword>
<evidence type="ECO:0000256" key="11">
    <source>
        <dbReference type="PIRSR" id="PIRSR016958-1"/>
    </source>
</evidence>
<keyword evidence="2" id="KW-0489">Methyltransferase</keyword>
<comment type="similarity">
    <text evidence="1">Belongs to the methyltransferase superfamily. NTM1 family.</text>
</comment>
<feature type="binding site" evidence="11">
    <location>
        <position position="184"/>
    </location>
    <ligand>
        <name>S-adenosyl-L-methionine</name>
        <dbReference type="ChEBI" id="CHEBI:59789"/>
    </ligand>
</feature>
<dbReference type="RefSeq" id="XP_043008987.1">
    <property type="nucleotide sequence ID" value="XM_043153702.1"/>
</dbReference>
<evidence type="ECO:0000256" key="2">
    <source>
        <dbReference type="ARBA" id="ARBA00022603"/>
    </source>
</evidence>
<comment type="catalytic activity">
    <reaction evidence="9">
        <text>N-terminal L-prolyl-L-prolyl-L-lysyl-[protein] + 2 S-adenosyl-L-methionine = N-terminal N,N-dimethyl-L-prolyl-L-prolyl-L-lysyl-[protein] + 2 S-adenosyl-L-homocysteine + 2 H(+)</text>
        <dbReference type="Rhea" id="RHEA:54736"/>
        <dbReference type="Rhea" id="RHEA-COMP:13787"/>
        <dbReference type="Rhea" id="RHEA-COMP:13974"/>
        <dbReference type="ChEBI" id="CHEBI:15378"/>
        <dbReference type="ChEBI" id="CHEBI:57856"/>
        <dbReference type="ChEBI" id="CHEBI:59789"/>
        <dbReference type="ChEBI" id="CHEBI:138059"/>
        <dbReference type="ChEBI" id="CHEBI:138318"/>
        <dbReference type="EC" id="2.1.1.244"/>
    </reaction>
</comment>
<keyword evidence="4 11" id="KW-0949">S-adenosyl-L-methionine</keyword>
<dbReference type="PIRSF" id="PIRSF016958">
    <property type="entry name" value="DUF858_MeTrfase_lik"/>
    <property type="match status" value="1"/>
</dbReference>
<feature type="binding site" evidence="11">
    <location>
        <position position="81"/>
    </location>
    <ligand>
        <name>S-adenosyl-L-methionine</name>
        <dbReference type="ChEBI" id="CHEBI:59789"/>
    </ligand>
</feature>
<comment type="catalytic activity">
    <reaction evidence="10">
        <text>N-terminal L-alanyl-L-prolyl-L-lysyl-[protein] + 3 S-adenosyl-L-methionine = N-terminal N,N,N-trimethyl-L-alanyl-L-prolyl-L-lysyl-[protein] + 3 S-adenosyl-L-homocysteine + 3 H(+)</text>
        <dbReference type="Rhea" id="RHEA:54712"/>
        <dbReference type="Rhea" id="RHEA-COMP:13785"/>
        <dbReference type="Rhea" id="RHEA-COMP:13971"/>
        <dbReference type="ChEBI" id="CHEBI:15378"/>
        <dbReference type="ChEBI" id="CHEBI:57856"/>
        <dbReference type="ChEBI" id="CHEBI:59789"/>
        <dbReference type="ChEBI" id="CHEBI:138057"/>
        <dbReference type="ChEBI" id="CHEBI:138315"/>
        <dbReference type="EC" id="2.1.1.244"/>
    </reaction>
</comment>
<evidence type="ECO:0000256" key="4">
    <source>
        <dbReference type="ARBA" id="ARBA00022691"/>
    </source>
</evidence>
<feature type="binding site" evidence="11">
    <location>
        <begin position="143"/>
        <end position="144"/>
    </location>
    <ligand>
        <name>S-adenosyl-L-methionine</name>
        <dbReference type="ChEBI" id="CHEBI:59789"/>
    </ligand>
</feature>
<dbReference type="EMBL" id="CM032185">
    <property type="protein sequence ID" value="KAG7092517.1"/>
    <property type="molecule type" value="Genomic_DNA"/>
</dbReference>
<evidence type="ECO:0000256" key="1">
    <source>
        <dbReference type="ARBA" id="ARBA00009059"/>
    </source>
</evidence>
<reference evidence="12" key="1">
    <citation type="journal article" date="2021" name="Genome Biol. Evol.">
        <title>The assembled and annotated genome of the fairy-ring fungus Marasmius oreades.</title>
        <authorList>
            <person name="Hiltunen M."/>
            <person name="Ament-Velasquez S.L."/>
            <person name="Johannesson H."/>
        </authorList>
    </citation>
    <scope>NUCLEOTIDE SEQUENCE</scope>
    <source>
        <strain evidence="12">03SP1</strain>
    </source>
</reference>
<evidence type="ECO:0000256" key="3">
    <source>
        <dbReference type="ARBA" id="ARBA00022679"/>
    </source>
</evidence>
<dbReference type="GO" id="GO:0071885">
    <property type="term" value="F:N-terminal protein N-methyltransferase activity"/>
    <property type="evidence" value="ECO:0007669"/>
    <property type="project" value="UniProtKB-EC"/>
</dbReference>
<proteinExistence type="inferred from homology"/>
<dbReference type="PANTHER" id="PTHR12753">
    <property type="entry name" value="AD-003 - RELATED"/>
    <property type="match status" value="1"/>
</dbReference>
<dbReference type="OrthoDB" id="1298661at2759"/>
<gene>
    <name evidence="12" type="ORF">E1B28_008868</name>
</gene>
<evidence type="ECO:0000256" key="6">
    <source>
        <dbReference type="ARBA" id="ARBA00039449"/>
    </source>
</evidence>
<evidence type="ECO:0000256" key="5">
    <source>
        <dbReference type="ARBA" id="ARBA00039112"/>
    </source>
</evidence>
<keyword evidence="13" id="KW-1185">Reference proteome</keyword>
<dbReference type="Proteomes" id="UP001049176">
    <property type="component" value="Chromosome 5"/>
</dbReference>
<accession>A0A9P7RZE7</accession>